<keyword evidence="8 11" id="KW-0346">Stress response</keyword>
<comment type="function">
    <text evidence="13">DNA-dependent ATPase involved in processing of recombination intermediates, plays a role in repairing DNA breaks. Stimulates the branch migration of RecA-mediated strand transfer reactions, allowing the 3' invading strand to extend heteroduplex DNA faster. Binds ssDNA in the presence of ADP but not other nucleotides, has ATPase activity that is stimulated by ssDNA and various branched DNA structures, but inhibited by SSB. Does not have RecA's homology-searching function.</text>
</comment>
<gene>
    <name evidence="11" type="primary">radA</name>
    <name evidence="15" type="ORF">CDV28_10484</name>
</gene>
<reference evidence="15" key="1">
    <citation type="submission" date="2017-07" db="EMBL/GenBank/DDBJ databases">
        <title>The cable genome - Insights into the physiology and evolution of filamentous bacteria capable of sulfide oxidation via long distance electron transfer.</title>
        <authorList>
            <person name="Thorup C."/>
            <person name="Bjerg J.T."/>
            <person name="Schreiber L."/>
            <person name="Nielsen L.P."/>
            <person name="Kjeldsen K.U."/>
            <person name="Boesen T."/>
            <person name="Boggild A."/>
            <person name="Meysman F."/>
            <person name="Geelhoed J."/>
            <person name="Schramm A."/>
        </authorList>
    </citation>
    <scope>NUCLEOTIDE SEQUENCE [LARGE SCALE GENOMIC DNA]</scope>
    <source>
        <strain evidence="15">GS</strain>
    </source>
</reference>
<dbReference type="Pfam" id="PF18073">
    <property type="entry name" value="Zn_ribbon_LapB"/>
    <property type="match status" value="1"/>
</dbReference>
<comment type="function">
    <text evidence="11">Plays a role in repairing double-strand DNA breaks, probably involving stabilizing or processing branched DNA or blocked replication forks.</text>
</comment>
<evidence type="ECO:0000256" key="9">
    <source>
        <dbReference type="ARBA" id="ARBA00023125"/>
    </source>
</evidence>
<dbReference type="GO" id="GO:0006508">
    <property type="term" value="P:proteolysis"/>
    <property type="evidence" value="ECO:0007669"/>
    <property type="project" value="InterPro"/>
</dbReference>
<dbReference type="FunFam" id="3.40.50.300:FF:000050">
    <property type="entry name" value="DNA repair protein RadA"/>
    <property type="match status" value="1"/>
</dbReference>
<evidence type="ECO:0000313" key="15">
    <source>
        <dbReference type="EMBL" id="TAA75739.1"/>
    </source>
</evidence>
<dbReference type="InterPro" id="IPR008269">
    <property type="entry name" value="Lon_proteolytic"/>
</dbReference>
<dbReference type="InterPro" id="IPR020568">
    <property type="entry name" value="Ribosomal_Su5_D2-typ_SF"/>
</dbReference>
<keyword evidence="10 11" id="KW-0234">DNA repair</keyword>
<dbReference type="Proteomes" id="UP000316238">
    <property type="component" value="Unassembled WGS sequence"/>
</dbReference>
<dbReference type="AlphaFoldDB" id="A0A521G3Y2"/>
<dbReference type="GO" id="GO:0003684">
    <property type="term" value="F:damaged DNA binding"/>
    <property type="evidence" value="ECO:0007669"/>
    <property type="project" value="InterPro"/>
</dbReference>
<dbReference type="GO" id="GO:0008270">
    <property type="term" value="F:zinc ion binding"/>
    <property type="evidence" value="ECO:0007669"/>
    <property type="project" value="UniProtKB-KW"/>
</dbReference>
<dbReference type="HAMAP" id="MF_01498">
    <property type="entry name" value="RadA_bact"/>
    <property type="match status" value="1"/>
</dbReference>
<evidence type="ECO:0000256" key="12">
    <source>
        <dbReference type="NCBIfam" id="TIGR00416"/>
    </source>
</evidence>
<keyword evidence="2 11" id="KW-0547">Nucleotide-binding</keyword>
<evidence type="ECO:0000256" key="13">
    <source>
        <dbReference type="RuleBase" id="RU003555"/>
    </source>
</evidence>
<dbReference type="GO" id="GO:0005524">
    <property type="term" value="F:ATP binding"/>
    <property type="evidence" value="ECO:0007669"/>
    <property type="project" value="UniProtKB-UniRule"/>
</dbReference>
<dbReference type="PANTHER" id="PTHR32472">
    <property type="entry name" value="DNA REPAIR PROTEIN RADA"/>
    <property type="match status" value="1"/>
</dbReference>
<keyword evidence="7 11" id="KW-0067">ATP-binding</keyword>
<dbReference type="PRINTS" id="PR01874">
    <property type="entry name" value="DNAREPAIRADA"/>
</dbReference>
<dbReference type="SUPFAM" id="SSF54211">
    <property type="entry name" value="Ribosomal protein S5 domain 2-like"/>
    <property type="match status" value="1"/>
</dbReference>
<evidence type="ECO:0000313" key="16">
    <source>
        <dbReference type="Proteomes" id="UP000316238"/>
    </source>
</evidence>
<keyword evidence="5" id="KW-0378">Hydrolase</keyword>
<dbReference type="Gene3D" id="3.40.50.300">
    <property type="entry name" value="P-loop containing nucleotide triphosphate hydrolases"/>
    <property type="match status" value="1"/>
</dbReference>
<evidence type="ECO:0000256" key="5">
    <source>
        <dbReference type="ARBA" id="ARBA00022801"/>
    </source>
</evidence>
<feature type="binding site" evidence="11">
    <location>
        <begin position="95"/>
        <end position="102"/>
    </location>
    <ligand>
        <name>ATP</name>
        <dbReference type="ChEBI" id="CHEBI:30616"/>
    </ligand>
</feature>
<dbReference type="GO" id="GO:0005829">
    <property type="term" value="C:cytosol"/>
    <property type="evidence" value="ECO:0007669"/>
    <property type="project" value="TreeGrafter"/>
</dbReference>
<comment type="domain">
    <text evidence="11">The middle region has homology to RecA with ATPase motifs including the RadA KNRFG motif, while the C-terminus is homologous to Lon protease.</text>
</comment>
<sequence length="456" mass="49269">MNRMAPAKPQLIFLCASCGHESRKWLGRCPQCGEWDSLREQQQSKPRLRGSAVAEVFPLNGEGGEESVRLVTGISELDRTLGGGIVPGSMILIGGDPGIGKSTLILQLLAALAAQKHKLLYVSGEESVRQIRMRAERLAVQSDCIFLAAENSVQAIISLVEEVQPAFLAVDSIQTMYSETVSSAPGSVTQVRESTSLLVNLAKRTDLPIILIGHVTKDGSIAGPRVLEHMVDTVLYFEGDSSQVFRLLRTVKNRFGSTNEIGVFEMKESGLAEVDNPSALFLAERPVNVPGSVVMPSVEGTRPILVEVQALVSPSNLGTARRTAIGADPQRLALLTAVLEKKIGLTLFNHDIFLNIAGGIRIDEPALDLAVIVALLSSLYEKIVDPATVVCGEVGLAGEIRAVGQMEMRLREAQRLGFKTFLMPESSRRQLEAGSADGILVHPVRTVHEVVERLFV</sequence>
<evidence type="ECO:0000256" key="1">
    <source>
        <dbReference type="ARBA" id="ARBA00022723"/>
    </source>
</evidence>
<keyword evidence="6 13" id="KW-0862">Zinc</keyword>
<dbReference type="Gene3D" id="3.30.230.10">
    <property type="match status" value="1"/>
</dbReference>
<comment type="caution">
    <text evidence="15">The sequence shown here is derived from an EMBL/GenBank/DDBJ whole genome shotgun (WGS) entry which is preliminary data.</text>
</comment>
<proteinExistence type="inferred from homology"/>
<dbReference type="InterPro" id="IPR027417">
    <property type="entry name" value="P-loop_NTPase"/>
</dbReference>
<evidence type="ECO:0000256" key="10">
    <source>
        <dbReference type="ARBA" id="ARBA00023204"/>
    </source>
</evidence>
<organism evidence="15 16">
    <name type="scientific">Candidatus Electronema aureum</name>
    <dbReference type="NCBI Taxonomy" id="2005002"/>
    <lineage>
        <taxon>Bacteria</taxon>
        <taxon>Pseudomonadati</taxon>
        <taxon>Thermodesulfobacteriota</taxon>
        <taxon>Desulfobulbia</taxon>
        <taxon>Desulfobulbales</taxon>
        <taxon>Desulfobulbaceae</taxon>
        <taxon>Candidatus Electronema</taxon>
    </lineage>
</organism>
<dbReference type="SUPFAM" id="SSF52540">
    <property type="entry name" value="P-loop containing nucleoside triphosphate hydrolases"/>
    <property type="match status" value="1"/>
</dbReference>
<evidence type="ECO:0000259" key="14">
    <source>
        <dbReference type="PROSITE" id="PS50162"/>
    </source>
</evidence>
<dbReference type="NCBIfam" id="TIGR00416">
    <property type="entry name" value="sms"/>
    <property type="match status" value="1"/>
</dbReference>
<feature type="short sequence motif" description="RadA KNRFG motif" evidence="11">
    <location>
        <begin position="252"/>
        <end position="256"/>
    </location>
</feature>
<dbReference type="InterPro" id="IPR004504">
    <property type="entry name" value="DNA_repair_RadA"/>
</dbReference>
<dbReference type="PANTHER" id="PTHR32472:SF10">
    <property type="entry name" value="DNA REPAIR PROTEIN RADA-LIKE PROTEIN"/>
    <property type="match status" value="1"/>
</dbReference>
<dbReference type="GO" id="GO:0004176">
    <property type="term" value="F:ATP-dependent peptidase activity"/>
    <property type="evidence" value="ECO:0007669"/>
    <property type="project" value="InterPro"/>
</dbReference>
<dbReference type="CDD" id="cd01121">
    <property type="entry name" value="RadA_SMS_N"/>
    <property type="match status" value="1"/>
</dbReference>
<dbReference type="EMBL" id="NQJD01000004">
    <property type="protein sequence ID" value="TAA75739.1"/>
    <property type="molecule type" value="Genomic_DNA"/>
</dbReference>
<keyword evidence="9 11" id="KW-0238">DNA-binding</keyword>
<evidence type="ECO:0000256" key="7">
    <source>
        <dbReference type="ARBA" id="ARBA00022840"/>
    </source>
</evidence>
<dbReference type="GO" id="GO:0000725">
    <property type="term" value="P:recombinational repair"/>
    <property type="evidence" value="ECO:0007669"/>
    <property type="project" value="UniProtKB-UniRule"/>
</dbReference>
<accession>A0A521G3Y2</accession>
<evidence type="ECO:0000256" key="3">
    <source>
        <dbReference type="ARBA" id="ARBA00022763"/>
    </source>
</evidence>
<evidence type="ECO:0000256" key="8">
    <source>
        <dbReference type="ARBA" id="ARBA00023016"/>
    </source>
</evidence>
<dbReference type="Pfam" id="PF13481">
    <property type="entry name" value="AAA_25"/>
    <property type="match status" value="1"/>
</dbReference>
<keyword evidence="3 11" id="KW-0227">DNA damage</keyword>
<evidence type="ECO:0000256" key="4">
    <source>
        <dbReference type="ARBA" id="ARBA00022771"/>
    </source>
</evidence>
<keyword evidence="4 13" id="KW-0863">Zinc-finger</keyword>
<evidence type="ECO:0000256" key="6">
    <source>
        <dbReference type="ARBA" id="ARBA00022833"/>
    </source>
</evidence>
<dbReference type="GO" id="GO:0140664">
    <property type="term" value="F:ATP-dependent DNA damage sensor activity"/>
    <property type="evidence" value="ECO:0007669"/>
    <property type="project" value="InterPro"/>
</dbReference>
<dbReference type="GO" id="GO:0004252">
    <property type="term" value="F:serine-type endopeptidase activity"/>
    <property type="evidence" value="ECO:0007669"/>
    <property type="project" value="InterPro"/>
</dbReference>
<dbReference type="PROSITE" id="PS50162">
    <property type="entry name" value="RECA_2"/>
    <property type="match status" value="1"/>
</dbReference>
<dbReference type="Pfam" id="PF05362">
    <property type="entry name" value="Lon_C"/>
    <property type="match status" value="1"/>
</dbReference>
<evidence type="ECO:0000256" key="11">
    <source>
        <dbReference type="HAMAP-Rule" id="MF_01498"/>
    </source>
</evidence>
<protein>
    <recommendedName>
        <fullName evidence="11 12">DNA repair protein RadA</fullName>
    </recommendedName>
</protein>
<feature type="domain" description="RecA family profile 1" evidence="14">
    <location>
        <begin position="66"/>
        <end position="215"/>
    </location>
</feature>
<keyword evidence="16" id="KW-1185">Reference proteome</keyword>
<dbReference type="InterPro" id="IPR020588">
    <property type="entry name" value="RecA_ATP-bd"/>
</dbReference>
<dbReference type="InterPro" id="IPR014721">
    <property type="entry name" value="Ribsml_uS5_D2-typ_fold_subgr"/>
</dbReference>
<dbReference type="InterPro" id="IPR041166">
    <property type="entry name" value="Rubredoxin_2"/>
</dbReference>
<keyword evidence="1 11" id="KW-0479">Metal-binding</keyword>
<dbReference type="SMART" id="SM00382">
    <property type="entry name" value="AAA"/>
    <property type="match status" value="1"/>
</dbReference>
<comment type="similarity">
    <text evidence="11 13">Belongs to the RecA family. RadA subfamily.</text>
</comment>
<evidence type="ECO:0000256" key="2">
    <source>
        <dbReference type="ARBA" id="ARBA00022741"/>
    </source>
</evidence>
<name>A0A521G3Y2_9BACT</name>
<dbReference type="InterPro" id="IPR003593">
    <property type="entry name" value="AAA+_ATPase"/>
</dbReference>
<feature type="region of interest" description="Lon-protease-like" evidence="11">
    <location>
        <begin position="351"/>
        <end position="456"/>
    </location>
</feature>